<dbReference type="InterPro" id="IPR011527">
    <property type="entry name" value="ABC1_TM_dom"/>
</dbReference>
<evidence type="ECO:0000256" key="4">
    <source>
        <dbReference type="ARBA" id="ARBA00022840"/>
    </source>
</evidence>
<feature type="domain" description="ABC transmembrane type-1" evidence="9">
    <location>
        <begin position="31"/>
        <end position="304"/>
    </location>
</feature>
<dbReference type="Pfam" id="PF00005">
    <property type="entry name" value="ABC_tran"/>
    <property type="match status" value="1"/>
</dbReference>
<dbReference type="Pfam" id="PF00664">
    <property type="entry name" value="ABC_membrane"/>
    <property type="match status" value="1"/>
</dbReference>
<keyword evidence="2 7" id="KW-0812">Transmembrane</keyword>
<keyword evidence="4 10" id="KW-0067">ATP-binding</keyword>
<dbReference type="CDD" id="cd03228">
    <property type="entry name" value="ABCC_MRP_Like"/>
    <property type="match status" value="1"/>
</dbReference>
<evidence type="ECO:0000313" key="11">
    <source>
        <dbReference type="Proteomes" id="UP000886879"/>
    </source>
</evidence>
<dbReference type="SUPFAM" id="SSF90123">
    <property type="entry name" value="ABC transporter transmembrane region"/>
    <property type="match status" value="1"/>
</dbReference>
<organism evidence="10 11">
    <name type="scientific">Candidatus Enterenecus faecium</name>
    <dbReference type="NCBI Taxonomy" id="2840780"/>
    <lineage>
        <taxon>Bacteria</taxon>
        <taxon>Bacillati</taxon>
        <taxon>Bacillota</taxon>
        <taxon>Clostridia</taxon>
        <taxon>Eubacteriales</taxon>
        <taxon>Candidatus Enterenecus</taxon>
    </lineage>
</organism>
<feature type="transmembrane region" description="Helical" evidence="7">
    <location>
        <begin position="62"/>
        <end position="79"/>
    </location>
</feature>
<dbReference type="SMART" id="SM00382">
    <property type="entry name" value="AAA"/>
    <property type="match status" value="1"/>
</dbReference>
<reference evidence="10" key="2">
    <citation type="journal article" date="2021" name="PeerJ">
        <title>Extensive microbial diversity within the chicken gut microbiome revealed by metagenomics and culture.</title>
        <authorList>
            <person name="Gilroy R."/>
            <person name="Ravi A."/>
            <person name="Getino M."/>
            <person name="Pursley I."/>
            <person name="Horton D.L."/>
            <person name="Alikhan N.F."/>
            <person name="Baker D."/>
            <person name="Gharbi K."/>
            <person name="Hall N."/>
            <person name="Watson M."/>
            <person name="Adriaenssens E.M."/>
            <person name="Foster-Nyarko E."/>
            <person name="Jarju S."/>
            <person name="Secka A."/>
            <person name="Antonio M."/>
            <person name="Oren A."/>
            <person name="Chaudhuri R.R."/>
            <person name="La Ragione R."/>
            <person name="Hildebrand F."/>
            <person name="Pallen M.J."/>
        </authorList>
    </citation>
    <scope>NUCLEOTIDE SEQUENCE</scope>
    <source>
        <strain evidence="10">ChiGjej2B2-12916</strain>
    </source>
</reference>
<feature type="domain" description="ABC transporter" evidence="8">
    <location>
        <begin position="335"/>
        <end position="551"/>
    </location>
</feature>
<comment type="caution">
    <text evidence="10">The sequence shown here is derived from an EMBL/GenBank/DDBJ whole genome shotgun (WGS) entry which is preliminary data.</text>
</comment>
<feature type="transmembrane region" description="Helical" evidence="7">
    <location>
        <begin position="21"/>
        <end position="42"/>
    </location>
</feature>
<dbReference type="InterPro" id="IPR003593">
    <property type="entry name" value="AAA+_ATPase"/>
</dbReference>
<evidence type="ECO:0000256" key="2">
    <source>
        <dbReference type="ARBA" id="ARBA00022692"/>
    </source>
</evidence>
<dbReference type="AlphaFoldDB" id="A0A9D1CFY0"/>
<dbReference type="PROSITE" id="PS50893">
    <property type="entry name" value="ABC_TRANSPORTER_2"/>
    <property type="match status" value="1"/>
</dbReference>
<evidence type="ECO:0000256" key="3">
    <source>
        <dbReference type="ARBA" id="ARBA00022741"/>
    </source>
</evidence>
<evidence type="ECO:0000256" key="1">
    <source>
        <dbReference type="ARBA" id="ARBA00004651"/>
    </source>
</evidence>
<dbReference type="PROSITE" id="PS50929">
    <property type="entry name" value="ABC_TM1F"/>
    <property type="match status" value="1"/>
</dbReference>
<dbReference type="InterPro" id="IPR036640">
    <property type="entry name" value="ABC1_TM_sf"/>
</dbReference>
<feature type="transmembrane region" description="Helical" evidence="7">
    <location>
        <begin position="136"/>
        <end position="155"/>
    </location>
</feature>
<proteinExistence type="predicted"/>
<dbReference type="GO" id="GO:0140359">
    <property type="term" value="F:ABC-type transporter activity"/>
    <property type="evidence" value="ECO:0007669"/>
    <property type="project" value="InterPro"/>
</dbReference>
<dbReference type="InterPro" id="IPR027417">
    <property type="entry name" value="P-loop_NTPase"/>
</dbReference>
<evidence type="ECO:0000256" key="7">
    <source>
        <dbReference type="SAM" id="Phobius"/>
    </source>
</evidence>
<evidence type="ECO:0000259" key="8">
    <source>
        <dbReference type="PROSITE" id="PS50893"/>
    </source>
</evidence>
<protein>
    <submittedName>
        <fullName evidence="10">ABC transporter ATP-binding protein</fullName>
    </submittedName>
</protein>
<dbReference type="PROSITE" id="PS00211">
    <property type="entry name" value="ABC_TRANSPORTER_1"/>
    <property type="match status" value="1"/>
</dbReference>
<dbReference type="EMBL" id="DVFO01000024">
    <property type="protein sequence ID" value="HIQ60456.1"/>
    <property type="molecule type" value="Genomic_DNA"/>
</dbReference>
<dbReference type="GO" id="GO:0034040">
    <property type="term" value="F:ATPase-coupled lipid transmembrane transporter activity"/>
    <property type="evidence" value="ECO:0007669"/>
    <property type="project" value="TreeGrafter"/>
</dbReference>
<name>A0A9D1CFY0_9FIRM</name>
<dbReference type="InterPro" id="IPR017871">
    <property type="entry name" value="ABC_transporter-like_CS"/>
</dbReference>
<dbReference type="Proteomes" id="UP000886879">
    <property type="component" value="Unassembled WGS sequence"/>
</dbReference>
<dbReference type="PANTHER" id="PTHR24221">
    <property type="entry name" value="ATP-BINDING CASSETTE SUB-FAMILY B"/>
    <property type="match status" value="1"/>
</dbReference>
<keyword evidence="5 7" id="KW-1133">Transmembrane helix</keyword>
<sequence>MNERKRPLWLFFTYLRQGKGHLALYLLLAPLNALVEIGLAAAMASAVDYAMSGQVQDMGRYVGLYALYVLLGFGVGYGVKRARILLLGRVIAALKQDVYEHVMYLPYPKFRENNSAEYLAELTSNMEIVRESYFTALLRLYPEVLKFVVATVAMIWLSPWLGMYVLLLAGLQMVVPAVFSKKITEKGRYYAQCNEGYMVTAKEDLLSYETSTLYQILGFLTGRHRKKSVETERARSDSKLVNAMSYEVSFAIGNVMYLGIYVIGAFLTLTGHLGVPAIIAAAQLMVYIASPLTTISGDIAELKSALKVVGQYVQLVTGPQRPQGGVQPGPFAHCLSLDHVTFSYGDRALLNDQSYAFEKGKKYIIHGESGCGKSTLLKLLQRLLPPQAGAVTLDGVDVEQVDRTAYAAKLCCIPQEPFLFDDTILENVRLYRDYTQEQVMEALDKAGLAQMVARLPQGVHTPIGENASFLSGGEKQRLAIARALLSNPEILLVDEGTSHLDPATAQEIETLIFSIPHLTVIAVSHILHPSTVHMAHKMLHLHGGVLEEEPIP</sequence>
<gene>
    <name evidence="10" type="ORF">IAD31_02520</name>
</gene>
<evidence type="ECO:0000313" key="10">
    <source>
        <dbReference type="EMBL" id="HIQ60456.1"/>
    </source>
</evidence>
<dbReference type="Gene3D" id="3.40.50.300">
    <property type="entry name" value="P-loop containing nucleotide triphosphate hydrolases"/>
    <property type="match status" value="1"/>
</dbReference>
<dbReference type="Gene3D" id="1.20.1560.10">
    <property type="entry name" value="ABC transporter type 1, transmembrane domain"/>
    <property type="match status" value="1"/>
</dbReference>
<dbReference type="GO" id="GO:0005524">
    <property type="term" value="F:ATP binding"/>
    <property type="evidence" value="ECO:0007669"/>
    <property type="project" value="UniProtKB-KW"/>
</dbReference>
<dbReference type="GO" id="GO:0005886">
    <property type="term" value="C:plasma membrane"/>
    <property type="evidence" value="ECO:0007669"/>
    <property type="project" value="UniProtKB-SubCell"/>
</dbReference>
<dbReference type="SUPFAM" id="SSF52540">
    <property type="entry name" value="P-loop containing nucleoside triphosphate hydrolases"/>
    <property type="match status" value="1"/>
</dbReference>
<accession>A0A9D1CFY0</accession>
<evidence type="ECO:0000256" key="6">
    <source>
        <dbReference type="ARBA" id="ARBA00023136"/>
    </source>
</evidence>
<dbReference type="PANTHER" id="PTHR24221:SF654">
    <property type="entry name" value="ATP-BINDING CASSETTE SUB-FAMILY B MEMBER 6"/>
    <property type="match status" value="1"/>
</dbReference>
<evidence type="ECO:0000256" key="5">
    <source>
        <dbReference type="ARBA" id="ARBA00022989"/>
    </source>
</evidence>
<feature type="transmembrane region" description="Helical" evidence="7">
    <location>
        <begin position="161"/>
        <end position="179"/>
    </location>
</feature>
<dbReference type="GO" id="GO:0016887">
    <property type="term" value="F:ATP hydrolysis activity"/>
    <property type="evidence" value="ECO:0007669"/>
    <property type="project" value="InterPro"/>
</dbReference>
<comment type="subcellular location">
    <subcellularLocation>
        <location evidence="1">Cell membrane</location>
        <topology evidence="1">Multi-pass membrane protein</topology>
    </subcellularLocation>
</comment>
<keyword evidence="3" id="KW-0547">Nucleotide-binding</keyword>
<dbReference type="InterPro" id="IPR039421">
    <property type="entry name" value="Type_1_exporter"/>
</dbReference>
<keyword evidence="6 7" id="KW-0472">Membrane</keyword>
<evidence type="ECO:0000259" key="9">
    <source>
        <dbReference type="PROSITE" id="PS50929"/>
    </source>
</evidence>
<reference evidence="10" key="1">
    <citation type="submission" date="2020-10" db="EMBL/GenBank/DDBJ databases">
        <authorList>
            <person name="Gilroy R."/>
        </authorList>
    </citation>
    <scope>NUCLEOTIDE SEQUENCE</scope>
    <source>
        <strain evidence="10">ChiGjej2B2-12916</strain>
    </source>
</reference>
<dbReference type="InterPro" id="IPR003439">
    <property type="entry name" value="ABC_transporter-like_ATP-bd"/>
</dbReference>